<dbReference type="AlphaFoldDB" id="A0A9D3YFX4"/>
<comment type="caution">
    <text evidence="2">The sequence shown here is derived from an EMBL/GenBank/DDBJ whole genome shotgun (WGS) entry which is preliminary data.</text>
</comment>
<evidence type="ECO:0000256" key="1">
    <source>
        <dbReference type="SAM" id="MobiDB-lite"/>
    </source>
</evidence>
<name>A0A9D3YFX4_DREPO</name>
<feature type="region of interest" description="Disordered" evidence="1">
    <location>
        <begin position="1"/>
        <end position="25"/>
    </location>
</feature>
<reference evidence="2" key="2">
    <citation type="submission" date="2020-11" db="EMBL/GenBank/DDBJ databases">
        <authorList>
            <person name="McCartney M.A."/>
            <person name="Auch B."/>
            <person name="Kono T."/>
            <person name="Mallez S."/>
            <person name="Becker A."/>
            <person name="Gohl D.M."/>
            <person name="Silverstein K.A.T."/>
            <person name="Koren S."/>
            <person name="Bechman K.B."/>
            <person name="Herman A."/>
            <person name="Abrahante J.E."/>
            <person name="Garbe J."/>
        </authorList>
    </citation>
    <scope>NUCLEOTIDE SEQUENCE</scope>
    <source>
        <strain evidence="2">Duluth1</strain>
        <tissue evidence="2">Whole animal</tissue>
    </source>
</reference>
<evidence type="ECO:0000313" key="3">
    <source>
        <dbReference type="Proteomes" id="UP000828390"/>
    </source>
</evidence>
<organism evidence="2 3">
    <name type="scientific">Dreissena polymorpha</name>
    <name type="common">Zebra mussel</name>
    <name type="synonym">Mytilus polymorpha</name>
    <dbReference type="NCBI Taxonomy" id="45954"/>
    <lineage>
        <taxon>Eukaryota</taxon>
        <taxon>Metazoa</taxon>
        <taxon>Spiralia</taxon>
        <taxon>Lophotrochozoa</taxon>
        <taxon>Mollusca</taxon>
        <taxon>Bivalvia</taxon>
        <taxon>Autobranchia</taxon>
        <taxon>Heteroconchia</taxon>
        <taxon>Euheterodonta</taxon>
        <taxon>Imparidentia</taxon>
        <taxon>Neoheterodontei</taxon>
        <taxon>Myida</taxon>
        <taxon>Dreissenoidea</taxon>
        <taxon>Dreissenidae</taxon>
        <taxon>Dreissena</taxon>
    </lineage>
</organism>
<evidence type="ECO:0000313" key="2">
    <source>
        <dbReference type="EMBL" id="KAH3697844.1"/>
    </source>
</evidence>
<protein>
    <submittedName>
        <fullName evidence="2">Uncharacterized protein</fullName>
    </submittedName>
</protein>
<reference evidence="2" key="1">
    <citation type="journal article" date="2019" name="bioRxiv">
        <title>The Genome of the Zebra Mussel, Dreissena polymorpha: A Resource for Invasive Species Research.</title>
        <authorList>
            <person name="McCartney M.A."/>
            <person name="Auch B."/>
            <person name="Kono T."/>
            <person name="Mallez S."/>
            <person name="Zhang Y."/>
            <person name="Obille A."/>
            <person name="Becker A."/>
            <person name="Abrahante J.E."/>
            <person name="Garbe J."/>
            <person name="Badalamenti J.P."/>
            <person name="Herman A."/>
            <person name="Mangelson H."/>
            <person name="Liachko I."/>
            <person name="Sullivan S."/>
            <person name="Sone E.D."/>
            <person name="Koren S."/>
            <person name="Silverstein K.A.T."/>
            <person name="Beckman K.B."/>
            <person name="Gohl D.M."/>
        </authorList>
    </citation>
    <scope>NUCLEOTIDE SEQUENCE</scope>
    <source>
        <strain evidence="2">Duluth1</strain>
        <tissue evidence="2">Whole animal</tissue>
    </source>
</reference>
<proteinExistence type="predicted"/>
<gene>
    <name evidence="2" type="ORF">DPMN_085354</name>
</gene>
<accession>A0A9D3YFX4</accession>
<dbReference type="Proteomes" id="UP000828390">
    <property type="component" value="Unassembled WGS sequence"/>
</dbReference>
<sequence>MNGCSAESFMADSSQMPLKLEPERARRLTPTFPVGHRLSNEDLEGSEAEWNSVDTLETVGRS</sequence>
<keyword evidence="3" id="KW-1185">Reference proteome</keyword>
<dbReference type="EMBL" id="JAIWYP010000016">
    <property type="protein sequence ID" value="KAH3697844.1"/>
    <property type="molecule type" value="Genomic_DNA"/>
</dbReference>